<feature type="region of interest" description="Disordered" evidence="1">
    <location>
        <begin position="82"/>
        <end position="113"/>
    </location>
</feature>
<sequence length="166" mass="18036">MPQGADSCTGPWPPECGFPEDRHTWGVDRQLLWGEALLVTPVLEPGKDQVTGYFPLGTWYDLQLVSPGDPETRLSLVLCPDTPTGRPQGVGGVSGTTRPQGTGQGVGSGTQVRKVRDRVVRRPRDVSRGSDGFQYRSTDMIRGCTVGTLCPCCRGPPSDPWNRRTL</sequence>
<accession>A0A5E4AKY5</accession>
<dbReference type="PANTHER" id="PTHR22762">
    <property type="entry name" value="ALPHA-GLUCOSIDASE"/>
    <property type="match status" value="1"/>
</dbReference>
<feature type="domain" description="Glycosyl hydrolase family 31 C-terminal" evidence="2">
    <location>
        <begin position="18"/>
        <end position="62"/>
    </location>
</feature>
<dbReference type="GO" id="GO:0005980">
    <property type="term" value="P:glycogen catabolic process"/>
    <property type="evidence" value="ECO:0007669"/>
    <property type="project" value="TreeGrafter"/>
</dbReference>
<reference evidence="3" key="1">
    <citation type="submission" date="2019-04" db="EMBL/GenBank/DDBJ databases">
        <authorList>
            <person name="Alioto T."/>
            <person name="Alioto T."/>
        </authorList>
    </citation>
    <scope>NUCLEOTIDE SEQUENCE [LARGE SCALE GENOMIC DNA]</scope>
</reference>
<dbReference type="Gene3D" id="2.60.40.1180">
    <property type="entry name" value="Golgi alpha-mannosidase II"/>
    <property type="match status" value="1"/>
</dbReference>
<gene>
    <name evidence="3" type="ORF">MONAX_5E006108</name>
</gene>
<dbReference type="GO" id="GO:0004558">
    <property type="term" value="F:alpha-1,4-glucosidase activity"/>
    <property type="evidence" value="ECO:0007669"/>
    <property type="project" value="TreeGrafter"/>
</dbReference>
<evidence type="ECO:0000313" key="3">
    <source>
        <dbReference type="EMBL" id="VTJ57865.1"/>
    </source>
</evidence>
<dbReference type="Pfam" id="PF21365">
    <property type="entry name" value="Glyco_hydro_31_3rd"/>
    <property type="match status" value="1"/>
</dbReference>
<protein>
    <recommendedName>
        <fullName evidence="2">Glycosyl hydrolase family 31 C-terminal domain-containing protein</fullName>
    </recommendedName>
</protein>
<dbReference type="InterPro" id="IPR048395">
    <property type="entry name" value="Glyco_hydro_31_C"/>
</dbReference>
<dbReference type="GO" id="GO:0005765">
    <property type="term" value="C:lysosomal membrane"/>
    <property type="evidence" value="ECO:0007669"/>
    <property type="project" value="TreeGrafter"/>
</dbReference>
<comment type="caution">
    <text evidence="3">The sequence shown here is derived from an EMBL/GenBank/DDBJ whole genome shotgun (WGS) entry which is preliminary data.</text>
</comment>
<name>A0A5E4AKY5_MARMO</name>
<dbReference type="GO" id="GO:0007040">
    <property type="term" value="P:lysosome organization"/>
    <property type="evidence" value="ECO:0007669"/>
    <property type="project" value="TreeGrafter"/>
</dbReference>
<dbReference type="SUPFAM" id="SSF51011">
    <property type="entry name" value="Glycosyl hydrolase domain"/>
    <property type="match status" value="1"/>
</dbReference>
<dbReference type="InterPro" id="IPR013780">
    <property type="entry name" value="Glyco_hydro_b"/>
</dbReference>
<evidence type="ECO:0000259" key="2">
    <source>
        <dbReference type="Pfam" id="PF21365"/>
    </source>
</evidence>
<dbReference type="EMBL" id="CABDUW010000087">
    <property type="protein sequence ID" value="VTJ57865.1"/>
    <property type="molecule type" value="Genomic_DNA"/>
</dbReference>
<evidence type="ECO:0000256" key="1">
    <source>
        <dbReference type="SAM" id="MobiDB-lite"/>
    </source>
</evidence>
<dbReference type="AlphaFoldDB" id="A0A5E4AKY5"/>
<organism evidence="3">
    <name type="scientific">Marmota monax</name>
    <name type="common">Woodchuck</name>
    <dbReference type="NCBI Taxonomy" id="9995"/>
    <lineage>
        <taxon>Eukaryota</taxon>
        <taxon>Metazoa</taxon>
        <taxon>Chordata</taxon>
        <taxon>Craniata</taxon>
        <taxon>Vertebrata</taxon>
        <taxon>Euteleostomi</taxon>
        <taxon>Mammalia</taxon>
        <taxon>Eutheria</taxon>
        <taxon>Euarchontoglires</taxon>
        <taxon>Glires</taxon>
        <taxon>Rodentia</taxon>
        <taxon>Sciuromorpha</taxon>
        <taxon>Sciuridae</taxon>
        <taxon>Xerinae</taxon>
        <taxon>Marmotini</taxon>
        <taxon>Marmota</taxon>
    </lineage>
</organism>
<dbReference type="PANTHER" id="PTHR22762:SF92">
    <property type="entry name" value="LYSOSOMAL ALPHA-GLUCOSIDASE"/>
    <property type="match status" value="1"/>
</dbReference>
<feature type="region of interest" description="Disordered" evidence="1">
    <location>
        <begin position="1"/>
        <end position="21"/>
    </location>
</feature>
<proteinExistence type="predicted"/>